<dbReference type="OrthoDB" id="7160959at2759"/>
<reference evidence="1" key="1">
    <citation type="submission" date="2021-12" db="EMBL/GenBank/DDBJ databases">
        <authorList>
            <person name="King R."/>
        </authorList>
    </citation>
    <scope>NUCLEOTIDE SEQUENCE</scope>
</reference>
<dbReference type="EMBL" id="LR824004">
    <property type="protein sequence ID" value="CAH0577903.1"/>
    <property type="molecule type" value="Genomic_DNA"/>
</dbReference>
<dbReference type="Proteomes" id="UP001154114">
    <property type="component" value="Chromosome 1"/>
</dbReference>
<gene>
    <name evidence="1" type="ORF">CINC_LOCUS284</name>
</gene>
<sequence>MEPQKKKGMNMSNVPPWSLYSGNGNHPVVIPTDRNVNHGFTGDNVRKLAEQMRLDPELGTRSRVVIPFGKEVKATVPPALAVAKELPPSPQAPLKLSDFRAAYIMSN</sequence>
<organism evidence="1 2">
    <name type="scientific">Chrysodeixis includens</name>
    <name type="common">Soybean looper</name>
    <name type="synonym">Pseudoplusia includens</name>
    <dbReference type="NCBI Taxonomy" id="689277"/>
    <lineage>
        <taxon>Eukaryota</taxon>
        <taxon>Metazoa</taxon>
        <taxon>Ecdysozoa</taxon>
        <taxon>Arthropoda</taxon>
        <taxon>Hexapoda</taxon>
        <taxon>Insecta</taxon>
        <taxon>Pterygota</taxon>
        <taxon>Neoptera</taxon>
        <taxon>Endopterygota</taxon>
        <taxon>Lepidoptera</taxon>
        <taxon>Glossata</taxon>
        <taxon>Ditrysia</taxon>
        <taxon>Noctuoidea</taxon>
        <taxon>Noctuidae</taxon>
        <taxon>Plusiinae</taxon>
        <taxon>Chrysodeixis</taxon>
    </lineage>
</organism>
<evidence type="ECO:0000313" key="1">
    <source>
        <dbReference type="EMBL" id="CAH0577903.1"/>
    </source>
</evidence>
<name>A0A9P0BIS4_CHRIL</name>
<protein>
    <submittedName>
        <fullName evidence="1">Uncharacterized protein</fullName>
    </submittedName>
</protein>
<accession>A0A9P0BIS4</accession>
<evidence type="ECO:0000313" key="2">
    <source>
        <dbReference type="Proteomes" id="UP001154114"/>
    </source>
</evidence>
<proteinExistence type="predicted"/>
<keyword evidence="2" id="KW-1185">Reference proteome</keyword>
<dbReference type="AlphaFoldDB" id="A0A9P0BIS4"/>